<evidence type="ECO:0008006" key="4">
    <source>
        <dbReference type="Google" id="ProtNLM"/>
    </source>
</evidence>
<accession>A0ABU9SVB5</accession>
<dbReference type="EMBL" id="JBBMQS010000004">
    <property type="protein sequence ID" value="MEM5497414.1"/>
    <property type="molecule type" value="Genomic_DNA"/>
</dbReference>
<keyword evidence="3" id="KW-1185">Reference proteome</keyword>
<comment type="caution">
    <text evidence="2">The sequence shown here is derived from an EMBL/GenBank/DDBJ whole genome shotgun (WGS) entry which is preliminary data.</text>
</comment>
<name>A0ABU9SVB5_9ALTE</name>
<dbReference type="RefSeq" id="WP_006993914.1">
    <property type="nucleotide sequence ID" value="NZ_JBBMQS010000004.1"/>
</dbReference>
<sequence>MRSLITVCVALVVLSFSASAEDHGKHRVSVREINHQLNQQFPFALDFNGIKAAFFAPKLVLNVLEQHVIVEFSMLAQRQGERINIPFKLTGHIAFDPIHRQLILNDLLFDNALARSELVSQPSKVVEMIKETIVEHFPAITLADFDFLGSSLAPETSIGLLIQARHVQLSY</sequence>
<dbReference type="Proteomes" id="UP001461163">
    <property type="component" value="Unassembled WGS sequence"/>
</dbReference>
<proteinExistence type="predicted"/>
<evidence type="ECO:0000256" key="1">
    <source>
        <dbReference type="SAM" id="SignalP"/>
    </source>
</evidence>
<protein>
    <recommendedName>
        <fullName evidence="4">DUF1439 domain-containing protein</fullName>
    </recommendedName>
</protein>
<feature type="chain" id="PRO_5045492123" description="DUF1439 domain-containing protein" evidence="1">
    <location>
        <begin position="21"/>
        <end position="171"/>
    </location>
</feature>
<feature type="signal peptide" evidence="1">
    <location>
        <begin position="1"/>
        <end position="20"/>
    </location>
</feature>
<reference evidence="2 3" key="1">
    <citation type="submission" date="2024-03" db="EMBL/GenBank/DDBJ databases">
        <title>Community enrichment and isolation of bacterial strains for fucoidan degradation.</title>
        <authorList>
            <person name="Sichert A."/>
        </authorList>
    </citation>
    <scope>NUCLEOTIDE SEQUENCE [LARGE SCALE GENOMIC DNA]</scope>
    <source>
        <strain evidence="2 3">AS12</strain>
    </source>
</reference>
<evidence type="ECO:0000313" key="2">
    <source>
        <dbReference type="EMBL" id="MEM5497414.1"/>
    </source>
</evidence>
<gene>
    <name evidence="2" type="ORF">WNY77_08430</name>
</gene>
<organism evidence="2 3">
    <name type="scientific">Paraglaciecola mesophila</name>
    <dbReference type="NCBI Taxonomy" id="197222"/>
    <lineage>
        <taxon>Bacteria</taxon>
        <taxon>Pseudomonadati</taxon>
        <taxon>Pseudomonadota</taxon>
        <taxon>Gammaproteobacteria</taxon>
        <taxon>Alteromonadales</taxon>
        <taxon>Alteromonadaceae</taxon>
        <taxon>Paraglaciecola</taxon>
    </lineage>
</organism>
<keyword evidence="1" id="KW-0732">Signal</keyword>
<evidence type="ECO:0000313" key="3">
    <source>
        <dbReference type="Proteomes" id="UP001461163"/>
    </source>
</evidence>